<protein>
    <submittedName>
        <fullName evidence="3">GNAT family N-acetyltransferase</fullName>
    </submittedName>
</protein>
<dbReference type="Proteomes" id="UP000249590">
    <property type="component" value="Unassembled WGS sequence"/>
</dbReference>
<evidence type="ECO:0000313" key="4">
    <source>
        <dbReference type="Proteomes" id="UP000249590"/>
    </source>
</evidence>
<dbReference type="CDD" id="cd04301">
    <property type="entry name" value="NAT_SF"/>
    <property type="match status" value="1"/>
</dbReference>
<feature type="region of interest" description="Disordered" evidence="1">
    <location>
        <begin position="1"/>
        <end position="22"/>
    </location>
</feature>
<dbReference type="InterPro" id="IPR000182">
    <property type="entry name" value="GNAT_dom"/>
</dbReference>
<dbReference type="RefSeq" id="WP_111351295.1">
    <property type="nucleotide sequence ID" value="NZ_QHHQ01000007.1"/>
</dbReference>
<dbReference type="Gene3D" id="3.40.630.30">
    <property type="match status" value="1"/>
</dbReference>
<keyword evidence="3" id="KW-0808">Transferase</keyword>
<dbReference type="AlphaFoldDB" id="A0A8B2NSQ7"/>
<evidence type="ECO:0000259" key="2">
    <source>
        <dbReference type="PROSITE" id="PS51186"/>
    </source>
</evidence>
<dbReference type="InterPro" id="IPR016181">
    <property type="entry name" value="Acyl_CoA_acyltransferase"/>
</dbReference>
<name>A0A8B2NSQ7_9HYPH</name>
<dbReference type="EMBL" id="QHHQ01000007">
    <property type="protein sequence ID" value="RAH98412.1"/>
    <property type="molecule type" value="Genomic_DNA"/>
</dbReference>
<dbReference type="SUPFAM" id="SSF55729">
    <property type="entry name" value="Acyl-CoA N-acyltransferases (Nat)"/>
    <property type="match status" value="1"/>
</dbReference>
<evidence type="ECO:0000313" key="3">
    <source>
        <dbReference type="EMBL" id="RAH98412.1"/>
    </source>
</evidence>
<keyword evidence="4" id="KW-1185">Reference proteome</keyword>
<organism evidence="3 4">
    <name type="scientific">Acuticoccus sediminis</name>
    <dbReference type="NCBI Taxonomy" id="2184697"/>
    <lineage>
        <taxon>Bacteria</taxon>
        <taxon>Pseudomonadati</taxon>
        <taxon>Pseudomonadota</taxon>
        <taxon>Alphaproteobacteria</taxon>
        <taxon>Hyphomicrobiales</taxon>
        <taxon>Amorphaceae</taxon>
        <taxon>Acuticoccus</taxon>
    </lineage>
</organism>
<dbReference type="Pfam" id="PF13673">
    <property type="entry name" value="Acetyltransf_10"/>
    <property type="match status" value="1"/>
</dbReference>
<reference evidence="3 4" key="1">
    <citation type="submission" date="2018-05" db="EMBL/GenBank/DDBJ databases">
        <title>Acuticoccus sediminis sp. nov., isolated from deep-sea sediment of Indian Ocean.</title>
        <authorList>
            <person name="Liu X."/>
            <person name="Lai Q."/>
            <person name="Du Y."/>
            <person name="Sun F."/>
            <person name="Zhang X."/>
            <person name="Wang S."/>
            <person name="Shao Z."/>
        </authorList>
    </citation>
    <scope>NUCLEOTIDE SEQUENCE [LARGE SCALE GENOMIC DNA]</scope>
    <source>
        <strain evidence="3 4">PTG4-2</strain>
    </source>
</reference>
<feature type="domain" description="N-acetyltransferase" evidence="2">
    <location>
        <begin position="35"/>
        <end position="194"/>
    </location>
</feature>
<accession>A0A8B2NSQ7</accession>
<comment type="caution">
    <text evidence="3">The sequence shown here is derived from an EMBL/GenBank/DDBJ whole genome shotgun (WGS) entry which is preliminary data.</text>
</comment>
<dbReference type="OrthoDB" id="9796171at2"/>
<evidence type="ECO:0000256" key="1">
    <source>
        <dbReference type="SAM" id="MobiDB-lite"/>
    </source>
</evidence>
<dbReference type="GO" id="GO:0016747">
    <property type="term" value="F:acyltransferase activity, transferring groups other than amino-acyl groups"/>
    <property type="evidence" value="ECO:0007669"/>
    <property type="project" value="InterPro"/>
</dbReference>
<sequence length="198" mass="20160">MSQSPPEPAANPGTAAPDSGRATGIAPAGIALAWRAFDALTVHELHAILKLRVDVFVVEQACPYAEIDGADPDAEHLLATAPSAGQPATAAPSPGHTGPAGPLLATLRVFPPSGGAPARIGRVAVAPAARGTGLGAAVMRAALERIAERHGAAAVEVSAQAHLERFYQRLGFARIGPDHTIDGIPHVDMRRPAVTPSA</sequence>
<gene>
    <name evidence="3" type="ORF">DLJ53_27350</name>
</gene>
<dbReference type="PROSITE" id="PS51186">
    <property type="entry name" value="GNAT"/>
    <property type="match status" value="1"/>
</dbReference>
<proteinExistence type="predicted"/>